<dbReference type="SUPFAM" id="SSF50465">
    <property type="entry name" value="EF-Tu/eEF-1alpha/eIF2-gamma C-terminal domain"/>
    <property type="match status" value="1"/>
</dbReference>
<dbReference type="Gene3D" id="2.40.30.10">
    <property type="entry name" value="Translation factors"/>
    <property type="match status" value="2"/>
</dbReference>
<dbReference type="InterPro" id="IPR009000">
    <property type="entry name" value="Transl_B-barrel_sf"/>
</dbReference>
<dbReference type="PANTHER" id="PTHR43721">
    <property type="entry name" value="ELONGATION FACTOR TU-RELATED"/>
    <property type="match status" value="1"/>
</dbReference>
<evidence type="ECO:0000313" key="5">
    <source>
        <dbReference type="Proteomes" id="UP001396334"/>
    </source>
</evidence>
<keyword evidence="2" id="KW-0342">GTP-binding</keyword>
<evidence type="ECO:0000256" key="2">
    <source>
        <dbReference type="ARBA" id="ARBA00023134"/>
    </source>
</evidence>
<comment type="caution">
    <text evidence="4">The sequence shown here is derived from an EMBL/GenBank/DDBJ whole genome shotgun (WGS) entry which is preliminary data.</text>
</comment>
<dbReference type="SUPFAM" id="SSF50447">
    <property type="entry name" value="Translation proteins"/>
    <property type="match status" value="1"/>
</dbReference>
<protein>
    <recommendedName>
        <fullName evidence="3">Translation elongation factor EFTu-like domain-containing protein</fullName>
    </recommendedName>
</protein>
<organism evidence="4 5">
    <name type="scientific">Hibiscus sabdariffa</name>
    <name type="common">roselle</name>
    <dbReference type="NCBI Taxonomy" id="183260"/>
    <lineage>
        <taxon>Eukaryota</taxon>
        <taxon>Viridiplantae</taxon>
        <taxon>Streptophyta</taxon>
        <taxon>Embryophyta</taxon>
        <taxon>Tracheophyta</taxon>
        <taxon>Spermatophyta</taxon>
        <taxon>Magnoliopsida</taxon>
        <taxon>eudicotyledons</taxon>
        <taxon>Gunneridae</taxon>
        <taxon>Pentapetalae</taxon>
        <taxon>rosids</taxon>
        <taxon>malvids</taxon>
        <taxon>Malvales</taxon>
        <taxon>Malvaceae</taxon>
        <taxon>Malvoideae</taxon>
        <taxon>Hibiscus</taxon>
    </lineage>
</organism>
<evidence type="ECO:0000313" key="4">
    <source>
        <dbReference type="EMBL" id="KAK9013508.1"/>
    </source>
</evidence>
<evidence type="ECO:0000259" key="3">
    <source>
        <dbReference type="Pfam" id="PF03144"/>
    </source>
</evidence>
<sequence>MPVEDVFSIEGRGAVVTGRIELGAIEVNDEVEILGLMQAYMHDGPLETTVTLIGVNMFKTMVDQAQASENVGLLKSLKLEDVKTGMVIAKPGTLKSFTKFEAAVYVRTLAEGGGIISLGPLFKPQDFLRTTDETATVDLFGLISTIIPGNYATAVFKLVMPMPLETAVLVALLFGSHLSMYNIMIAIHTQAAEIRSSYVLICARVPLLLPNALCSSDIDVQDQCCSS</sequence>
<proteinExistence type="predicted"/>
<accession>A0ABR2RL36</accession>
<gene>
    <name evidence="4" type="ORF">V6N11_041515</name>
</gene>
<dbReference type="InterPro" id="IPR009001">
    <property type="entry name" value="Transl_elong_EF1A/Init_IF2_C"/>
</dbReference>
<dbReference type="Proteomes" id="UP001396334">
    <property type="component" value="Unassembled WGS sequence"/>
</dbReference>
<dbReference type="Pfam" id="PF03144">
    <property type="entry name" value="GTP_EFTU_D2"/>
    <property type="match status" value="1"/>
</dbReference>
<dbReference type="InterPro" id="IPR050055">
    <property type="entry name" value="EF-Tu_GTPase"/>
</dbReference>
<name>A0ABR2RL36_9ROSI</name>
<reference evidence="4 5" key="1">
    <citation type="journal article" date="2024" name="G3 (Bethesda)">
        <title>Genome assembly of Hibiscus sabdariffa L. provides insights into metabolisms of medicinal natural products.</title>
        <authorList>
            <person name="Kim T."/>
        </authorList>
    </citation>
    <scope>NUCLEOTIDE SEQUENCE [LARGE SCALE GENOMIC DNA]</scope>
    <source>
        <strain evidence="4">TK-2024</strain>
        <tissue evidence="4">Old leaves</tissue>
    </source>
</reference>
<evidence type="ECO:0000256" key="1">
    <source>
        <dbReference type="ARBA" id="ARBA00022741"/>
    </source>
</evidence>
<keyword evidence="5" id="KW-1185">Reference proteome</keyword>
<dbReference type="PANTHER" id="PTHR43721:SF22">
    <property type="entry name" value="ELONGATION FACTOR TU, MITOCHONDRIAL"/>
    <property type="match status" value="1"/>
</dbReference>
<dbReference type="EMBL" id="JBBPBN010000022">
    <property type="protein sequence ID" value="KAK9013508.1"/>
    <property type="molecule type" value="Genomic_DNA"/>
</dbReference>
<feature type="domain" description="Translation elongation factor EFTu-like" evidence="3">
    <location>
        <begin position="13"/>
        <end position="89"/>
    </location>
</feature>
<keyword evidence="1" id="KW-0547">Nucleotide-binding</keyword>
<dbReference type="InterPro" id="IPR004161">
    <property type="entry name" value="EFTu-like_2"/>
</dbReference>